<organism evidence="1 2">
    <name type="scientific">Nephila pilipes</name>
    <name type="common">Giant wood spider</name>
    <name type="synonym">Nephila maculata</name>
    <dbReference type="NCBI Taxonomy" id="299642"/>
    <lineage>
        <taxon>Eukaryota</taxon>
        <taxon>Metazoa</taxon>
        <taxon>Ecdysozoa</taxon>
        <taxon>Arthropoda</taxon>
        <taxon>Chelicerata</taxon>
        <taxon>Arachnida</taxon>
        <taxon>Araneae</taxon>
        <taxon>Araneomorphae</taxon>
        <taxon>Entelegynae</taxon>
        <taxon>Araneoidea</taxon>
        <taxon>Nephilidae</taxon>
        <taxon>Nephila</taxon>
    </lineage>
</organism>
<reference evidence="1" key="1">
    <citation type="submission" date="2020-08" db="EMBL/GenBank/DDBJ databases">
        <title>Multicomponent nature underlies the extraordinary mechanical properties of spider dragline silk.</title>
        <authorList>
            <person name="Kono N."/>
            <person name="Nakamura H."/>
            <person name="Mori M."/>
            <person name="Yoshida Y."/>
            <person name="Ohtoshi R."/>
            <person name="Malay A.D."/>
            <person name="Moran D.A.P."/>
            <person name="Tomita M."/>
            <person name="Numata K."/>
            <person name="Arakawa K."/>
        </authorList>
    </citation>
    <scope>NUCLEOTIDE SEQUENCE</scope>
</reference>
<accession>A0A8X6TE43</accession>
<dbReference type="AlphaFoldDB" id="A0A8X6TE43"/>
<evidence type="ECO:0000313" key="2">
    <source>
        <dbReference type="Proteomes" id="UP000887013"/>
    </source>
</evidence>
<name>A0A8X6TE43_NEPPI</name>
<protein>
    <submittedName>
        <fullName evidence="1">Uncharacterized protein</fullName>
    </submittedName>
</protein>
<dbReference type="EMBL" id="BMAW01101755">
    <property type="protein sequence ID" value="GFT00931.1"/>
    <property type="molecule type" value="Genomic_DNA"/>
</dbReference>
<evidence type="ECO:0000313" key="1">
    <source>
        <dbReference type="EMBL" id="GFT00931.1"/>
    </source>
</evidence>
<sequence>MCISISRLEVIACNIGARLANEVSKDLRKDMGTCWSDFMDVCIGLTKKALDRLFPLECTIGTGIPNQNTGVGRSADDFSFNVNPGSENLLQSR</sequence>
<comment type="caution">
    <text evidence="1">The sequence shown here is derived from an EMBL/GenBank/DDBJ whole genome shotgun (WGS) entry which is preliminary data.</text>
</comment>
<keyword evidence="2" id="KW-1185">Reference proteome</keyword>
<dbReference type="Proteomes" id="UP000887013">
    <property type="component" value="Unassembled WGS sequence"/>
</dbReference>
<gene>
    <name evidence="1" type="ORF">NPIL_491901</name>
</gene>
<proteinExistence type="predicted"/>